<comment type="caution">
    <text evidence="1">The sequence shown here is derived from an EMBL/GenBank/DDBJ whole genome shotgun (WGS) entry which is preliminary data.</text>
</comment>
<proteinExistence type="predicted"/>
<reference evidence="1 2" key="1">
    <citation type="submission" date="2021-03" db="EMBL/GenBank/DDBJ databases">
        <title>Sequencing the genomes of 1000 actinobacteria strains.</title>
        <authorList>
            <person name="Klenk H.-P."/>
        </authorList>
    </citation>
    <scope>NUCLEOTIDE SEQUENCE [LARGE SCALE GENOMIC DNA]</scope>
    <source>
        <strain evidence="1 2">DSM 46713</strain>
    </source>
</reference>
<keyword evidence="2" id="KW-1185">Reference proteome</keyword>
<dbReference type="RefSeq" id="WP_209913908.1">
    <property type="nucleotide sequence ID" value="NZ_JAGIOP010000001.1"/>
</dbReference>
<dbReference type="InterPro" id="IPR048868">
    <property type="entry name" value="OGG-like_put"/>
</dbReference>
<accession>A0ABS4ZP96</accession>
<dbReference type="Pfam" id="PF21790">
    <property type="entry name" value="OGG"/>
    <property type="match status" value="1"/>
</dbReference>
<organism evidence="1 2">
    <name type="scientific">Mycolicibacterium lutetiense</name>
    <dbReference type="NCBI Taxonomy" id="1641992"/>
    <lineage>
        <taxon>Bacteria</taxon>
        <taxon>Bacillati</taxon>
        <taxon>Actinomycetota</taxon>
        <taxon>Actinomycetes</taxon>
        <taxon>Mycobacteriales</taxon>
        <taxon>Mycobacteriaceae</taxon>
        <taxon>Mycolicibacterium</taxon>
    </lineage>
</organism>
<protein>
    <submittedName>
        <fullName evidence="1">Uncharacterized protein</fullName>
    </submittedName>
</protein>
<name>A0ABS4ZP96_9MYCO</name>
<evidence type="ECO:0000313" key="1">
    <source>
        <dbReference type="EMBL" id="MBP2450953.1"/>
    </source>
</evidence>
<sequence>MSVEDRFALPATLPALVERYEGKNPSAVRFRLPSWEAALAGTSGRPTRLLSDPAVTTEPSSAHYCDLGDRMVTRDAVTAVCSSVDLADDDAVLAAFVLVMAWGSGTSNSRSLRNTGKALQNRAAAAATLRESAVMLRKAADITDLMVADAYQGFELAGVGEAFFTKWFAFAGVTVGRSWQPLILDSRVRSTLNTTLDVWLNQLAGVRHDPSRYIAYLTALHWWAEQLPQPMTADRLEWIMFDHNGKRV</sequence>
<dbReference type="Proteomes" id="UP000694460">
    <property type="component" value="Unassembled WGS sequence"/>
</dbReference>
<gene>
    <name evidence="1" type="ORF">JOF57_000838</name>
</gene>
<evidence type="ECO:0000313" key="2">
    <source>
        <dbReference type="Proteomes" id="UP000694460"/>
    </source>
</evidence>
<dbReference type="EMBL" id="JAGIOP010000001">
    <property type="protein sequence ID" value="MBP2450953.1"/>
    <property type="molecule type" value="Genomic_DNA"/>
</dbReference>